<evidence type="ECO:0000256" key="10">
    <source>
        <dbReference type="SAM" id="MobiDB-lite"/>
    </source>
</evidence>
<protein>
    <recommendedName>
        <fullName evidence="9">Flagellar L-ring protein</fullName>
    </recommendedName>
    <alternativeName>
        <fullName evidence="9">Basal body L-ring protein</fullName>
    </alternativeName>
</protein>
<evidence type="ECO:0000256" key="5">
    <source>
        <dbReference type="ARBA" id="ARBA00022729"/>
    </source>
</evidence>
<dbReference type="Pfam" id="PF02107">
    <property type="entry name" value="FlgH"/>
    <property type="match status" value="1"/>
</dbReference>
<keyword evidence="12" id="KW-0282">Flagellum</keyword>
<keyword evidence="6 9" id="KW-0472">Membrane</keyword>
<evidence type="ECO:0000256" key="2">
    <source>
        <dbReference type="ARBA" id="ARBA00004370"/>
    </source>
</evidence>
<comment type="subunit">
    <text evidence="4 9">The basal body constitutes a major portion of the flagellar organelle and consists of four rings (L,P,S, and M) mounted on a central rod.</text>
</comment>
<keyword evidence="5 9" id="KW-0732">Signal</keyword>
<dbReference type="GO" id="GO:0009427">
    <property type="term" value="C:bacterial-type flagellum basal body, distal rod, L ring"/>
    <property type="evidence" value="ECO:0007669"/>
    <property type="project" value="InterPro"/>
</dbReference>
<comment type="function">
    <text evidence="1 9">Assembles around the rod to form the L-ring and probably protects the motor/basal body from shearing forces during rotation.</text>
</comment>
<keyword evidence="9" id="KW-0449">Lipoprotein</keyword>
<dbReference type="GO" id="GO:0009279">
    <property type="term" value="C:cell outer membrane"/>
    <property type="evidence" value="ECO:0007669"/>
    <property type="project" value="UniProtKB-SubCell"/>
</dbReference>
<dbReference type="HAMAP" id="MF_00415">
    <property type="entry name" value="FlgH"/>
    <property type="match status" value="1"/>
</dbReference>
<feature type="compositionally biased region" description="Polar residues" evidence="10">
    <location>
        <begin position="80"/>
        <end position="95"/>
    </location>
</feature>
<evidence type="ECO:0000256" key="3">
    <source>
        <dbReference type="ARBA" id="ARBA00006929"/>
    </source>
</evidence>
<sequence>MKATFGVMAMLAAALSGCAVPEPPIVQQPMSARPQPAPQALPGNGSIFQAGSYQPIFADRVPARVGDTLTVTIEEKTTTAASEQTTGKRTSSLSNSMGAGLQLPFVPDYLEKKLAGASLSADGSATSSGKGTNQASSSFVSSITVTVIDVLANGNLVVSGEKQVRLNGDTEYIRLSGVVNPRDIKTGNTVSSTKVADARIEQQSKGNNRSFAEPGWLTKFFMTVLPF</sequence>
<evidence type="ECO:0000256" key="11">
    <source>
        <dbReference type="SAM" id="SignalP"/>
    </source>
</evidence>
<dbReference type="PANTHER" id="PTHR34933">
    <property type="entry name" value="FLAGELLAR L-RING PROTEIN"/>
    <property type="match status" value="1"/>
</dbReference>
<keyword evidence="12" id="KW-0969">Cilium</keyword>
<comment type="subcellular location">
    <subcellularLocation>
        <location evidence="9">Cell outer membrane</location>
        <topology evidence="9">Lipid-anchor</topology>
    </subcellularLocation>
    <subcellularLocation>
        <location evidence="9">Bacterial flagellum basal body</location>
    </subcellularLocation>
    <subcellularLocation>
        <location evidence="2">Membrane</location>
    </subcellularLocation>
</comment>
<keyword evidence="13" id="KW-1185">Reference proteome</keyword>
<dbReference type="PRINTS" id="PR01008">
    <property type="entry name" value="FLGLRINGFLGH"/>
</dbReference>
<keyword evidence="8 9" id="KW-0998">Cell outer membrane</keyword>
<feature type="region of interest" description="Disordered" evidence="10">
    <location>
        <begin position="76"/>
        <end position="95"/>
    </location>
</feature>
<evidence type="ECO:0000256" key="6">
    <source>
        <dbReference type="ARBA" id="ARBA00023136"/>
    </source>
</evidence>
<reference evidence="13" key="1">
    <citation type="submission" date="2017-04" db="EMBL/GenBank/DDBJ databases">
        <authorList>
            <person name="Varghese N."/>
            <person name="Submissions S."/>
        </authorList>
    </citation>
    <scope>NUCLEOTIDE SEQUENCE [LARGE SCALE GENOMIC DNA]</scope>
    <source>
        <strain evidence="13">DSM 22618</strain>
    </source>
</reference>
<dbReference type="AlphaFoldDB" id="A0A1Y6BSY5"/>
<gene>
    <name evidence="9" type="primary">flgH</name>
    <name evidence="12" type="ORF">SAMN02745746_01663</name>
</gene>
<dbReference type="EMBL" id="FXAG01000007">
    <property type="protein sequence ID" value="SMF16613.1"/>
    <property type="molecule type" value="Genomic_DNA"/>
</dbReference>
<dbReference type="PROSITE" id="PS51257">
    <property type="entry name" value="PROKAR_LIPOPROTEIN"/>
    <property type="match status" value="1"/>
</dbReference>
<evidence type="ECO:0000313" key="13">
    <source>
        <dbReference type="Proteomes" id="UP000192920"/>
    </source>
</evidence>
<dbReference type="PANTHER" id="PTHR34933:SF3">
    <property type="entry name" value="FLAGELLAR L-RING PROTEIN"/>
    <property type="match status" value="1"/>
</dbReference>
<keyword evidence="12" id="KW-0966">Cell projection</keyword>
<organism evidence="12 13">
    <name type="scientific">Pseudogulbenkiania subflava DSM 22618</name>
    <dbReference type="NCBI Taxonomy" id="1123014"/>
    <lineage>
        <taxon>Bacteria</taxon>
        <taxon>Pseudomonadati</taxon>
        <taxon>Pseudomonadota</taxon>
        <taxon>Betaproteobacteria</taxon>
        <taxon>Neisseriales</taxon>
        <taxon>Chromobacteriaceae</taxon>
        <taxon>Pseudogulbenkiania</taxon>
    </lineage>
</organism>
<evidence type="ECO:0000256" key="7">
    <source>
        <dbReference type="ARBA" id="ARBA00023143"/>
    </source>
</evidence>
<dbReference type="InterPro" id="IPR000527">
    <property type="entry name" value="Flag_Lring"/>
</dbReference>
<feature type="chain" id="PRO_5012689702" description="Flagellar L-ring protein" evidence="11">
    <location>
        <begin position="20"/>
        <end position="227"/>
    </location>
</feature>
<dbReference type="STRING" id="1123014.SAMN02745746_01663"/>
<evidence type="ECO:0000256" key="9">
    <source>
        <dbReference type="HAMAP-Rule" id="MF_00415"/>
    </source>
</evidence>
<name>A0A1Y6BSY5_9NEIS</name>
<accession>A0A1Y6BSY5</accession>
<keyword evidence="7 9" id="KW-0975">Bacterial flagellum</keyword>
<feature type="signal peptide" evidence="11">
    <location>
        <begin position="1"/>
        <end position="19"/>
    </location>
</feature>
<dbReference type="RefSeq" id="WP_085275957.1">
    <property type="nucleotide sequence ID" value="NZ_FXAG01000007.1"/>
</dbReference>
<proteinExistence type="inferred from homology"/>
<evidence type="ECO:0000256" key="1">
    <source>
        <dbReference type="ARBA" id="ARBA00002591"/>
    </source>
</evidence>
<comment type="similarity">
    <text evidence="3 9">Belongs to the FlgH family.</text>
</comment>
<dbReference type="GO" id="GO:0071973">
    <property type="term" value="P:bacterial-type flagellum-dependent cell motility"/>
    <property type="evidence" value="ECO:0007669"/>
    <property type="project" value="InterPro"/>
</dbReference>
<evidence type="ECO:0000256" key="8">
    <source>
        <dbReference type="ARBA" id="ARBA00023237"/>
    </source>
</evidence>
<dbReference type="Proteomes" id="UP000192920">
    <property type="component" value="Unassembled WGS sequence"/>
</dbReference>
<evidence type="ECO:0000313" key="12">
    <source>
        <dbReference type="EMBL" id="SMF16613.1"/>
    </source>
</evidence>
<dbReference type="GO" id="GO:0003774">
    <property type="term" value="F:cytoskeletal motor activity"/>
    <property type="evidence" value="ECO:0007669"/>
    <property type="project" value="InterPro"/>
</dbReference>
<evidence type="ECO:0000256" key="4">
    <source>
        <dbReference type="ARBA" id="ARBA00011439"/>
    </source>
</evidence>